<evidence type="ECO:0008006" key="6">
    <source>
        <dbReference type="Google" id="ProtNLM"/>
    </source>
</evidence>
<evidence type="ECO:0000256" key="1">
    <source>
        <dbReference type="ARBA" id="ARBA00009353"/>
    </source>
</evidence>
<reference evidence="4 5" key="1">
    <citation type="submission" date="2015-07" db="EMBL/GenBank/DDBJ databases">
        <title>Whole genome sequence of Herpetosiphon geysericola DSM 7119.</title>
        <authorList>
            <person name="Hemp J."/>
            <person name="Ward L.M."/>
            <person name="Pace L.A."/>
            <person name="Fischer W.W."/>
        </authorList>
    </citation>
    <scope>NUCLEOTIDE SEQUENCE [LARGE SCALE GENOMIC DNA]</scope>
    <source>
        <strain evidence="4 5">DSM 7119</strain>
    </source>
</reference>
<gene>
    <name evidence="4" type="ORF">SE18_01775</name>
</gene>
<dbReference type="InterPro" id="IPR001509">
    <property type="entry name" value="Epimerase_deHydtase"/>
</dbReference>
<keyword evidence="5" id="KW-1185">Reference proteome</keyword>
<dbReference type="Gene3D" id="3.40.50.720">
    <property type="entry name" value="NAD(P)-binding Rossmann-like Domain"/>
    <property type="match status" value="1"/>
</dbReference>
<dbReference type="EMBL" id="LGKP01000005">
    <property type="protein sequence ID" value="KPL91409.1"/>
    <property type="molecule type" value="Genomic_DNA"/>
</dbReference>
<dbReference type="Pfam" id="PF08338">
    <property type="entry name" value="DUF1731"/>
    <property type="match status" value="1"/>
</dbReference>
<dbReference type="InterPro" id="IPR010099">
    <property type="entry name" value="SDR39U1"/>
</dbReference>
<dbReference type="PATRIC" id="fig|70996.4.peg.1230"/>
<dbReference type="RefSeq" id="WP_054532702.1">
    <property type="nucleotide sequence ID" value="NZ_LGKP01000005.1"/>
</dbReference>
<dbReference type="InterPro" id="IPR013549">
    <property type="entry name" value="DUF1731"/>
</dbReference>
<dbReference type="PANTHER" id="PTHR11092">
    <property type="entry name" value="SUGAR NUCLEOTIDE EPIMERASE RELATED"/>
    <property type="match status" value="1"/>
</dbReference>
<dbReference type="STRING" id="70996.SE18_01775"/>
<proteinExistence type="inferred from homology"/>
<comment type="similarity">
    <text evidence="1">Belongs to the NAD(P)-dependent epimerase/dehydratase family. SDR39U1 subfamily.</text>
</comment>
<comment type="caution">
    <text evidence="4">The sequence shown here is derived from an EMBL/GenBank/DDBJ whole genome shotgun (WGS) entry which is preliminary data.</text>
</comment>
<evidence type="ECO:0000313" key="5">
    <source>
        <dbReference type="Proteomes" id="UP000050277"/>
    </source>
</evidence>
<name>A0A0P6Y1F9_9CHLR</name>
<dbReference type="AlphaFoldDB" id="A0A0P6Y1F9"/>
<evidence type="ECO:0000259" key="2">
    <source>
        <dbReference type="Pfam" id="PF01370"/>
    </source>
</evidence>
<feature type="domain" description="DUF1731" evidence="3">
    <location>
        <begin position="257"/>
        <end position="305"/>
    </location>
</feature>
<sequence>MRIVIVGGSGQIGRLLTSYWRNQGHSIQIMGRSTSKLATISWDAVQLGPWVEQLEASDVLINLTGKSVNCRYTAANRRELWHSRIETTRLLGQAIQQLSKPPRLWLQASGSAIYAHSSEPQTEAQHTIGGNERHASARWQFNVDLVKAWENEAIAAKTPQTRKIMLRTSMMMSDDRGGVFEMLCRLARCGLGGTIGNGQQYVAWIHSRDLVHAIAWLIEQPELEGPINLSAPQPLPNQQFMRHLRQALGIRFGVSIPSPLMQIGAWMLRTEAELVLKSRNVMPQRLLEHGFCFEYPSWPEALANLVKSPI</sequence>
<organism evidence="4 5">
    <name type="scientific">Herpetosiphon geysericola</name>
    <dbReference type="NCBI Taxonomy" id="70996"/>
    <lineage>
        <taxon>Bacteria</taxon>
        <taxon>Bacillati</taxon>
        <taxon>Chloroflexota</taxon>
        <taxon>Chloroflexia</taxon>
        <taxon>Herpetosiphonales</taxon>
        <taxon>Herpetosiphonaceae</taxon>
        <taxon>Herpetosiphon</taxon>
    </lineage>
</organism>
<protein>
    <recommendedName>
        <fullName evidence="6">NAD-dependent epimerase</fullName>
    </recommendedName>
</protein>
<evidence type="ECO:0000259" key="3">
    <source>
        <dbReference type="Pfam" id="PF08338"/>
    </source>
</evidence>
<feature type="domain" description="NAD-dependent epimerase/dehydratase" evidence="2">
    <location>
        <begin position="3"/>
        <end position="223"/>
    </location>
</feature>
<dbReference type="SUPFAM" id="SSF51735">
    <property type="entry name" value="NAD(P)-binding Rossmann-fold domains"/>
    <property type="match status" value="1"/>
</dbReference>
<evidence type="ECO:0000313" key="4">
    <source>
        <dbReference type="EMBL" id="KPL91409.1"/>
    </source>
</evidence>
<dbReference type="Proteomes" id="UP000050277">
    <property type="component" value="Unassembled WGS sequence"/>
</dbReference>
<dbReference type="PANTHER" id="PTHR11092:SF0">
    <property type="entry name" value="EPIMERASE FAMILY PROTEIN SDR39U1"/>
    <property type="match status" value="1"/>
</dbReference>
<dbReference type="InterPro" id="IPR036291">
    <property type="entry name" value="NAD(P)-bd_dom_sf"/>
</dbReference>
<dbReference type="NCBIfam" id="TIGR01777">
    <property type="entry name" value="yfcH"/>
    <property type="match status" value="1"/>
</dbReference>
<dbReference type="OrthoDB" id="9801773at2"/>
<accession>A0A0P6Y1F9</accession>
<dbReference type="Pfam" id="PF01370">
    <property type="entry name" value="Epimerase"/>
    <property type="match status" value="1"/>
</dbReference>